<evidence type="ECO:0000256" key="4">
    <source>
        <dbReference type="PROSITE-ProRule" id="PRU00134"/>
    </source>
</evidence>
<accession>A0A8J2SQG4</accession>
<gene>
    <name evidence="6" type="ORF">PECAL_3P19440</name>
</gene>
<dbReference type="PANTHER" id="PTHR46082">
    <property type="entry name" value="ATP/GTP-BINDING PROTEIN-RELATED"/>
    <property type="match status" value="1"/>
</dbReference>
<dbReference type="Pfam" id="PF13374">
    <property type="entry name" value="TPR_10"/>
    <property type="match status" value="2"/>
</dbReference>
<keyword evidence="7" id="KW-1185">Reference proteome</keyword>
<dbReference type="OrthoDB" id="5086500at2759"/>
<dbReference type="InterPro" id="IPR053137">
    <property type="entry name" value="NLR-like"/>
</dbReference>
<dbReference type="SUPFAM" id="SSF48452">
    <property type="entry name" value="TPR-like"/>
    <property type="match status" value="1"/>
</dbReference>
<feature type="non-terminal residue" evidence="6">
    <location>
        <position position="408"/>
    </location>
</feature>
<dbReference type="Proteomes" id="UP000789595">
    <property type="component" value="Unassembled WGS sequence"/>
</dbReference>
<dbReference type="Pfam" id="PF01753">
    <property type="entry name" value="zf-MYND"/>
    <property type="match status" value="1"/>
</dbReference>
<dbReference type="EMBL" id="CAKKNE010000003">
    <property type="protein sequence ID" value="CAH0371972.1"/>
    <property type="molecule type" value="Genomic_DNA"/>
</dbReference>
<protein>
    <recommendedName>
        <fullName evidence="5">MYND-type domain-containing protein</fullName>
    </recommendedName>
</protein>
<dbReference type="InterPro" id="IPR013083">
    <property type="entry name" value="Znf_RING/FYVE/PHD"/>
</dbReference>
<evidence type="ECO:0000256" key="3">
    <source>
        <dbReference type="ARBA" id="ARBA00022833"/>
    </source>
</evidence>
<reference evidence="6" key="1">
    <citation type="submission" date="2021-11" db="EMBL/GenBank/DDBJ databases">
        <authorList>
            <consortium name="Genoscope - CEA"/>
            <person name="William W."/>
        </authorList>
    </citation>
    <scope>NUCLEOTIDE SEQUENCE</scope>
</reference>
<dbReference type="GO" id="GO:0008270">
    <property type="term" value="F:zinc ion binding"/>
    <property type="evidence" value="ECO:0007669"/>
    <property type="project" value="UniProtKB-KW"/>
</dbReference>
<dbReference type="PROSITE" id="PS50865">
    <property type="entry name" value="ZF_MYND_2"/>
    <property type="match status" value="1"/>
</dbReference>
<keyword evidence="3" id="KW-0862">Zinc</keyword>
<evidence type="ECO:0000313" key="6">
    <source>
        <dbReference type="EMBL" id="CAH0371972.1"/>
    </source>
</evidence>
<evidence type="ECO:0000313" key="7">
    <source>
        <dbReference type="Proteomes" id="UP000789595"/>
    </source>
</evidence>
<dbReference type="Gene3D" id="6.10.140.2220">
    <property type="match status" value="1"/>
</dbReference>
<dbReference type="Gene3D" id="1.25.40.10">
    <property type="entry name" value="Tetratricopeptide repeat domain"/>
    <property type="match status" value="1"/>
</dbReference>
<dbReference type="Gene3D" id="3.30.40.10">
    <property type="entry name" value="Zinc/RING finger domain, C3HC4 (zinc finger)"/>
    <property type="match status" value="1"/>
</dbReference>
<dbReference type="PANTHER" id="PTHR46082:SF6">
    <property type="entry name" value="AAA+ ATPASE DOMAIN-CONTAINING PROTEIN-RELATED"/>
    <property type="match status" value="1"/>
</dbReference>
<organism evidence="6 7">
    <name type="scientific">Pelagomonas calceolata</name>
    <dbReference type="NCBI Taxonomy" id="35677"/>
    <lineage>
        <taxon>Eukaryota</taxon>
        <taxon>Sar</taxon>
        <taxon>Stramenopiles</taxon>
        <taxon>Ochrophyta</taxon>
        <taxon>Pelagophyceae</taxon>
        <taxon>Pelagomonadales</taxon>
        <taxon>Pelagomonadaceae</taxon>
        <taxon>Pelagomonas</taxon>
    </lineage>
</organism>
<keyword evidence="1" id="KW-0479">Metal-binding</keyword>
<dbReference type="InterPro" id="IPR011016">
    <property type="entry name" value="Znf_RING-CH"/>
</dbReference>
<evidence type="ECO:0000256" key="2">
    <source>
        <dbReference type="ARBA" id="ARBA00022771"/>
    </source>
</evidence>
<name>A0A8J2SQG4_9STRA</name>
<dbReference type="Pfam" id="PF12906">
    <property type="entry name" value="RINGv"/>
    <property type="match status" value="1"/>
</dbReference>
<sequence>KPFCIVGLPPSDLTIHKMILTQCAVCATELGLSLGKKCGRCSTRYCGAACQVQHWKEGGHDTLCKKIKRAGGAEQYNANTKYSEAVAVAAEACADDTRGQTCYICTQALHWKTREGLVRMCACRGTAGFAHVSCLAEQAKILVAEAKENNLRAKDKNERWARWHTCGLCEQQYHSVVACALGWACWKTYLGRPEGDSYRQSAMQQLGSGLSAAGHHEEALSVREAELAMLRRLGAPEHHILCTQSNLANTYAAVGRDEEALPMRREVYSGRLNLNGEEHGETLSAANNYAFSLLDLQRFEEARSLLRKMIPVARRTLGESKRLTLLLRWNYAKTLCLDTGATFDDIREAVTTLEETERTARRVLGGAHPLTVDIEGNLRNARIMLRAREGDVEPLRAAVEAMAPGDAQ</sequence>
<keyword evidence="2 4" id="KW-0863">Zinc-finger</keyword>
<comment type="caution">
    <text evidence="6">The sequence shown here is derived from an EMBL/GenBank/DDBJ whole genome shotgun (WGS) entry which is preliminary data.</text>
</comment>
<evidence type="ECO:0000256" key="1">
    <source>
        <dbReference type="ARBA" id="ARBA00022723"/>
    </source>
</evidence>
<evidence type="ECO:0000259" key="5">
    <source>
        <dbReference type="PROSITE" id="PS50865"/>
    </source>
</evidence>
<dbReference type="SUPFAM" id="SSF144232">
    <property type="entry name" value="HIT/MYND zinc finger-like"/>
    <property type="match status" value="1"/>
</dbReference>
<dbReference type="AlphaFoldDB" id="A0A8J2SQG4"/>
<dbReference type="InterPro" id="IPR002893">
    <property type="entry name" value="Znf_MYND"/>
</dbReference>
<feature type="non-terminal residue" evidence="6">
    <location>
        <position position="1"/>
    </location>
</feature>
<feature type="domain" description="MYND-type" evidence="5">
    <location>
        <begin position="23"/>
        <end position="64"/>
    </location>
</feature>
<proteinExistence type="predicted"/>
<dbReference type="InterPro" id="IPR011990">
    <property type="entry name" value="TPR-like_helical_dom_sf"/>
</dbReference>